<evidence type="ECO:0000256" key="3">
    <source>
        <dbReference type="ARBA" id="ARBA00022729"/>
    </source>
</evidence>
<dbReference type="SUPFAM" id="SSF52833">
    <property type="entry name" value="Thioredoxin-like"/>
    <property type="match status" value="1"/>
</dbReference>
<evidence type="ECO:0000256" key="2">
    <source>
        <dbReference type="ARBA" id="ARBA00009813"/>
    </source>
</evidence>
<comment type="subcellular location">
    <subcellularLocation>
        <location evidence="1 7">Periplasm</location>
    </subcellularLocation>
</comment>
<evidence type="ECO:0000256" key="1">
    <source>
        <dbReference type="ARBA" id="ARBA00004418"/>
    </source>
</evidence>
<protein>
    <recommendedName>
        <fullName evidence="7">Thiol:disulfide interchange protein</fullName>
    </recommendedName>
</protein>
<evidence type="ECO:0000256" key="6">
    <source>
        <dbReference type="ARBA" id="ARBA00023284"/>
    </source>
</evidence>
<evidence type="ECO:0000313" key="10">
    <source>
        <dbReference type="EMBL" id="MEJ8826378.1"/>
    </source>
</evidence>
<keyword evidence="6 7" id="KW-0676">Redox-active center</keyword>
<keyword evidence="11" id="KW-1185">Reference proteome</keyword>
<dbReference type="InterPro" id="IPR018950">
    <property type="entry name" value="DiS-bond_isomerase_DsbC/G_N"/>
</dbReference>
<dbReference type="Pfam" id="PF10411">
    <property type="entry name" value="DsbC_N"/>
    <property type="match status" value="1"/>
</dbReference>
<dbReference type="Gene3D" id="3.10.450.70">
    <property type="entry name" value="Disulphide bond isomerase, DsbC/G, N-terminal"/>
    <property type="match status" value="1"/>
</dbReference>
<dbReference type="InterPro" id="IPR033954">
    <property type="entry name" value="DiS-bond_Isoase_DsbC/G"/>
</dbReference>
<sequence>MKLARNLLATLAFGSVLAVSLQAQAGEAEIRKNLAARIPQFARIDEVTKSPMPGLFEVRINGFEIFYTDADGNYLLQGNLIDVKERRNLTEERVEKLSEVAFNKLPMNDAFKIVRGNGKRKLAVFEDPNCGYCKHFERDMKNVDNVTVYLFLYPVLGPDSNVKARNIWCAKDKAKSWNDWMASEVKPETAAASCDAAALERNIAFGRKYNITGTPTLIFADGSRTPGAIPAAQVEKQLAAAN</sequence>
<dbReference type="SUPFAM" id="SSF54423">
    <property type="entry name" value="DsbC/DsbG N-terminal domain-like"/>
    <property type="match status" value="1"/>
</dbReference>
<keyword evidence="4 7" id="KW-0574">Periplasm</keyword>
<dbReference type="PANTHER" id="PTHR35272:SF3">
    <property type="entry name" value="THIOL:DISULFIDE INTERCHANGE PROTEIN DSBC"/>
    <property type="match status" value="1"/>
</dbReference>
<organism evidence="10 11">
    <name type="scientific">Variovorax humicola</name>
    <dbReference type="NCBI Taxonomy" id="1769758"/>
    <lineage>
        <taxon>Bacteria</taxon>
        <taxon>Pseudomonadati</taxon>
        <taxon>Pseudomonadota</taxon>
        <taxon>Betaproteobacteria</taxon>
        <taxon>Burkholderiales</taxon>
        <taxon>Comamonadaceae</taxon>
        <taxon>Variovorax</taxon>
    </lineage>
</organism>
<dbReference type="InterPro" id="IPR012336">
    <property type="entry name" value="Thioredoxin-like_fold"/>
</dbReference>
<dbReference type="InterPro" id="IPR036249">
    <property type="entry name" value="Thioredoxin-like_sf"/>
</dbReference>
<evidence type="ECO:0000259" key="9">
    <source>
        <dbReference type="Pfam" id="PF13098"/>
    </source>
</evidence>
<feature type="domain" description="Disulphide bond isomerase DsbC/G N-terminal" evidence="8">
    <location>
        <begin position="22"/>
        <end position="91"/>
    </location>
</feature>
<dbReference type="EMBL" id="JBBKZV010000033">
    <property type="protein sequence ID" value="MEJ8826378.1"/>
    <property type="molecule type" value="Genomic_DNA"/>
</dbReference>
<dbReference type="InterPro" id="IPR051470">
    <property type="entry name" value="Thiol:disulfide_interchange"/>
</dbReference>
<feature type="domain" description="Thioredoxin-like fold" evidence="9">
    <location>
        <begin position="115"/>
        <end position="238"/>
    </location>
</feature>
<comment type="function">
    <text evidence="7">Required for disulfide bond formation in some periplasmic proteins. Acts by transferring its disulfide bond to other proteins and is reduced in the process.</text>
</comment>
<evidence type="ECO:0000256" key="7">
    <source>
        <dbReference type="RuleBase" id="RU364038"/>
    </source>
</evidence>
<evidence type="ECO:0000313" key="11">
    <source>
        <dbReference type="Proteomes" id="UP001363010"/>
    </source>
</evidence>
<name>A0ABU8W8X5_9BURK</name>
<keyword evidence="5" id="KW-1015">Disulfide bond</keyword>
<keyword evidence="3 7" id="KW-0732">Signal</keyword>
<dbReference type="Pfam" id="PF13098">
    <property type="entry name" value="Thioredoxin_2"/>
    <property type="match status" value="1"/>
</dbReference>
<dbReference type="Gene3D" id="3.40.30.10">
    <property type="entry name" value="Glutaredoxin"/>
    <property type="match status" value="1"/>
</dbReference>
<dbReference type="Proteomes" id="UP001363010">
    <property type="component" value="Unassembled WGS sequence"/>
</dbReference>
<proteinExistence type="inferred from homology"/>
<comment type="caution">
    <text evidence="10">The sequence shown here is derived from an EMBL/GenBank/DDBJ whole genome shotgun (WGS) entry which is preliminary data.</text>
</comment>
<feature type="signal peptide" evidence="7">
    <location>
        <begin position="1"/>
        <end position="25"/>
    </location>
</feature>
<dbReference type="RefSeq" id="WP_340367457.1">
    <property type="nucleotide sequence ID" value="NZ_JBBKZV010000033.1"/>
</dbReference>
<accession>A0ABU8W8X5</accession>
<dbReference type="CDD" id="cd03020">
    <property type="entry name" value="DsbA_DsbC_DsbG"/>
    <property type="match status" value="1"/>
</dbReference>
<comment type="similarity">
    <text evidence="2 7">Belongs to the thioredoxin family. DsbC subfamily.</text>
</comment>
<feature type="chain" id="PRO_5045008027" description="Thiol:disulfide interchange protein" evidence="7">
    <location>
        <begin position="26"/>
        <end position="242"/>
    </location>
</feature>
<evidence type="ECO:0000256" key="5">
    <source>
        <dbReference type="ARBA" id="ARBA00023157"/>
    </source>
</evidence>
<reference evidence="10 11" key="1">
    <citation type="submission" date="2024-03" db="EMBL/GenBank/DDBJ databases">
        <title>Novel species of the genus Variovorax.</title>
        <authorList>
            <person name="Liu Q."/>
            <person name="Xin Y.-H."/>
        </authorList>
    </citation>
    <scope>NUCLEOTIDE SEQUENCE [LARGE SCALE GENOMIC DNA]</scope>
    <source>
        <strain evidence="10 11">KACC 18501</strain>
    </source>
</reference>
<dbReference type="PANTHER" id="PTHR35272">
    <property type="entry name" value="THIOL:DISULFIDE INTERCHANGE PROTEIN DSBC-RELATED"/>
    <property type="match status" value="1"/>
</dbReference>
<evidence type="ECO:0000256" key="4">
    <source>
        <dbReference type="ARBA" id="ARBA00022764"/>
    </source>
</evidence>
<dbReference type="InterPro" id="IPR009094">
    <property type="entry name" value="DiS-bond_isomerase_DsbC/G_N_sf"/>
</dbReference>
<gene>
    <name evidence="10" type="ORF">WKW80_30885</name>
</gene>
<evidence type="ECO:0000259" key="8">
    <source>
        <dbReference type="Pfam" id="PF10411"/>
    </source>
</evidence>